<dbReference type="PANTHER" id="PTHR30193:SF37">
    <property type="entry name" value="INNER MEMBRANE ABC TRANSPORTER PERMEASE PROTEIN YCJO"/>
    <property type="match status" value="1"/>
</dbReference>
<evidence type="ECO:0000259" key="9">
    <source>
        <dbReference type="PROSITE" id="PS50928"/>
    </source>
</evidence>
<feature type="transmembrane region" description="Helical" evidence="7">
    <location>
        <begin position="262"/>
        <end position="282"/>
    </location>
</feature>
<comment type="caution">
    <text evidence="10">The sequence shown here is derived from an EMBL/GenBank/DDBJ whole genome shotgun (WGS) entry which is preliminary data.</text>
</comment>
<dbReference type="Gene3D" id="1.10.3720.10">
    <property type="entry name" value="MetI-like"/>
    <property type="match status" value="1"/>
</dbReference>
<feature type="domain" description="ABC transmembrane type-1" evidence="9">
    <location>
        <begin position="86"/>
        <end position="335"/>
    </location>
</feature>
<keyword evidence="3" id="KW-1003">Cell membrane</keyword>
<evidence type="ECO:0000256" key="7">
    <source>
        <dbReference type="RuleBase" id="RU363032"/>
    </source>
</evidence>
<feature type="region of interest" description="Disordered" evidence="8">
    <location>
        <begin position="356"/>
        <end position="380"/>
    </location>
</feature>
<evidence type="ECO:0000256" key="2">
    <source>
        <dbReference type="ARBA" id="ARBA00022448"/>
    </source>
</evidence>
<dbReference type="InterPro" id="IPR035906">
    <property type="entry name" value="MetI-like_sf"/>
</dbReference>
<keyword evidence="2 7" id="KW-0813">Transport</keyword>
<feature type="compositionally biased region" description="Low complexity" evidence="8">
    <location>
        <begin position="358"/>
        <end position="380"/>
    </location>
</feature>
<dbReference type="EMBL" id="SGWX01000001">
    <property type="protein sequence ID" value="RZS59795.1"/>
    <property type="molecule type" value="Genomic_DNA"/>
</dbReference>
<feature type="transmembrane region" description="Helical" evidence="7">
    <location>
        <begin position="124"/>
        <end position="145"/>
    </location>
</feature>
<proteinExistence type="inferred from homology"/>
<dbReference type="PANTHER" id="PTHR30193">
    <property type="entry name" value="ABC TRANSPORTER PERMEASE PROTEIN"/>
    <property type="match status" value="1"/>
</dbReference>
<dbReference type="InterPro" id="IPR000515">
    <property type="entry name" value="MetI-like"/>
</dbReference>
<sequence>MARRRRPFGGRNGGQTAAGWLFVSPVIVILTVFMAVPIVMALWVSVSDWTGRGNPFGGGANFVGMANYADLLSGETLASRQLGTALRNNVYYVLLVVPIQTAVSLGLAVLVNRRRLRGRGFFRTAFYFPSVTSSVAITVVFLFLFSASGAVNRTLAALGANGPNWFADPRGLIHIVLGGLGVTSPPEALRAAPLLGVSWWDWLAGPSVAMSVFMIMAIFTTSGTFMLLFVAALQNISAEVEEAALVDGATGWQRLRYVTIPMLRPTIFTVVTLGLIGTWQVFDQIYTGSQGAPANTTMTPAFLSYQMSFIDQRWGNGAAIAFILFAIIVLMTLIQRNVLRERETVPRRKRFYRDGVVPSGAASGEGPAAGPAAGSKEAVR</sequence>
<evidence type="ECO:0000256" key="6">
    <source>
        <dbReference type="ARBA" id="ARBA00023136"/>
    </source>
</evidence>
<evidence type="ECO:0000256" key="1">
    <source>
        <dbReference type="ARBA" id="ARBA00004651"/>
    </source>
</evidence>
<dbReference type="AlphaFoldDB" id="A0A4Q7LXN4"/>
<evidence type="ECO:0000313" key="10">
    <source>
        <dbReference type="EMBL" id="RZS59795.1"/>
    </source>
</evidence>
<evidence type="ECO:0000256" key="5">
    <source>
        <dbReference type="ARBA" id="ARBA00022989"/>
    </source>
</evidence>
<evidence type="ECO:0000256" key="8">
    <source>
        <dbReference type="SAM" id="MobiDB-lite"/>
    </source>
</evidence>
<name>A0A4Q7LXN4_9MICO</name>
<dbReference type="SUPFAM" id="SSF161098">
    <property type="entry name" value="MetI-like"/>
    <property type="match status" value="1"/>
</dbReference>
<dbReference type="GO" id="GO:0005886">
    <property type="term" value="C:plasma membrane"/>
    <property type="evidence" value="ECO:0007669"/>
    <property type="project" value="UniProtKB-SubCell"/>
</dbReference>
<keyword evidence="5 7" id="KW-1133">Transmembrane helix</keyword>
<dbReference type="Proteomes" id="UP000293852">
    <property type="component" value="Unassembled WGS sequence"/>
</dbReference>
<dbReference type="CDD" id="cd06261">
    <property type="entry name" value="TM_PBP2"/>
    <property type="match status" value="1"/>
</dbReference>
<reference evidence="10 11" key="1">
    <citation type="submission" date="2019-02" db="EMBL/GenBank/DDBJ databases">
        <title>Sequencing the genomes of 1000 actinobacteria strains.</title>
        <authorList>
            <person name="Klenk H.-P."/>
        </authorList>
    </citation>
    <scope>NUCLEOTIDE SEQUENCE [LARGE SCALE GENOMIC DNA]</scope>
    <source>
        <strain evidence="10 11">DSM 16932</strain>
    </source>
</reference>
<accession>A0A4Q7LXN4</accession>
<dbReference type="Pfam" id="PF00528">
    <property type="entry name" value="BPD_transp_1"/>
    <property type="match status" value="1"/>
</dbReference>
<feature type="transmembrane region" description="Helical" evidence="7">
    <location>
        <begin position="90"/>
        <end position="112"/>
    </location>
</feature>
<gene>
    <name evidence="10" type="ORF">EV386_0031</name>
</gene>
<comment type="subcellular location">
    <subcellularLocation>
        <location evidence="1 7">Cell membrane</location>
        <topology evidence="1 7">Multi-pass membrane protein</topology>
    </subcellularLocation>
</comment>
<protein>
    <submittedName>
        <fullName evidence="10">Carbohydrate ABC transporter membrane protein 1 (CUT1 family)</fullName>
    </submittedName>
</protein>
<dbReference type="PROSITE" id="PS50928">
    <property type="entry name" value="ABC_TM1"/>
    <property type="match status" value="1"/>
</dbReference>
<dbReference type="GO" id="GO:0055085">
    <property type="term" value="P:transmembrane transport"/>
    <property type="evidence" value="ECO:0007669"/>
    <property type="project" value="InterPro"/>
</dbReference>
<keyword evidence="4 7" id="KW-0812">Transmembrane</keyword>
<keyword evidence="11" id="KW-1185">Reference proteome</keyword>
<dbReference type="InterPro" id="IPR051393">
    <property type="entry name" value="ABC_transporter_permease"/>
</dbReference>
<evidence type="ECO:0000256" key="3">
    <source>
        <dbReference type="ARBA" id="ARBA00022475"/>
    </source>
</evidence>
<evidence type="ECO:0000256" key="4">
    <source>
        <dbReference type="ARBA" id="ARBA00022692"/>
    </source>
</evidence>
<comment type="similarity">
    <text evidence="7">Belongs to the binding-protein-dependent transport system permease family.</text>
</comment>
<organism evidence="10 11">
    <name type="scientific">Xylanimonas ulmi</name>
    <dbReference type="NCBI Taxonomy" id="228973"/>
    <lineage>
        <taxon>Bacteria</taxon>
        <taxon>Bacillati</taxon>
        <taxon>Actinomycetota</taxon>
        <taxon>Actinomycetes</taxon>
        <taxon>Micrococcales</taxon>
        <taxon>Promicromonosporaceae</taxon>
        <taxon>Xylanimonas</taxon>
    </lineage>
</organism>
<evidence type="ECO:0000313" key="11">
    <source>
        <dbReference type="Proteomes" id="UP000293852"/>
    </source>
</evidence>
<feature type="transmembrane region" description="Helical" evidence="7">
    <location>
        <begin position="314"/>
        <end position="334"/>
    </location>
</feature>
<keyword evidence="6 7" id="KW-0472">Membrane</keyword>
<feature type="transmembrane region" description="Helical" evidence="7">
    <location>
        <begin position="20"/>
        <end position="44"/>
    </location>
</feature>
<feature type="transmembrane region" description="Helical" evidence="7">
    <location>
        <begin position="208"/>
        <end position="233"/>
    </location>
</feature>